<keyword evidence="13 19" id="KW-1133">Transmembrane helix</keyword>
<dbReference type="GO" id="GO:0019031">
    <property type="term" value="C:viral envelope"/>
    <property type="evidence" value="ECO:0007669"/>
    <property type="project" value="UniProtKB-KW"/>
</dbReference>
<evidence type="ECO:0000256" key="8">
    <source>
        <dbReference type="ARBA" id="ARBA00022804"/>
    </source>
</evidence>
<evidence type="ECO:0000256" key="2">
    <source>
        <dbReference type="ARBA" id="ARBA00004336"/>
    </source>
</evidence>
<keyword evidence="6" id="KW-0945">Host-virus interaction</keyword>
<keyword evidence="12" id="KW-0735">Signal-anchor</keyword>
<feature type="disulfide bond" evidence="17 22">
    <location>
        <begin position="384"/>
        <end position="394"/>
    </location>
</feature>
<evidence type="ECO:0000256" key="19">
    <source>
        <dbReference type="SAM" id="Phobius"/>
    </source>
</evidence>
<dbReference type="RefSeq" id="YP_009094033.1">
    <property type="nucleotide sequence ID" value="NC_025343.1"/>
</dbReference>
<feature type="glycosylation site" description="N-linked (GlcNAc...) asparagine" evidence="22">
    <location>
        <position position="201"/>
    </location>
</feature>
<keyword evidence="21" id="KW-1185">Reference proteome</keyword>
<feature type="binding site" evidence="22">
    <location>
        <position position="304"/>
    </location>
    <ligand>
        <name>Ca(2+)</name>
        <dbReference type="ChEBI" id="CHEBI:29108"/>
    </ligand>
</feature>
<keyword evidence="4" id="KW-1032">Host cell membrane</keyword>
<evidence type="ECO:0000256" key="12">
    <source>
        <dbReference type="ARBA" id="ARBA00022968"/>
    </source>
</evidence>
<evidence type="ECO:0000256" key="6">
    <source>
        <dbReference type="ARBA" id="ARBA00022581"/>
    </source>
</evidence>
<keyword evidence="22" id="KW-0106">Calcium</keyword>
<dbReference type="EMBL" id="KF774436">
    <property type="protein sequence ID" value="AHH02040.1"/>
    <property type="molecule type" value="Viral_cRNA"/>
</dbReference>
<dbReference type="InterPro" id="IPR000665">
    <property type="entry name" value="Hemagglutn/HN"/>
</dbReference>
<feature type="glycosylation site" description="N-linked (GlcNAc...) asparagine" evidence="22">
    <location>
        <position position="416"/>
    </location>
</feature>
<feature type="disulfide bond" evidence="22">
    <location>
        <begin position="522"/>
        <end position="527"/>
    </location>
</feature>
<evidence type="ECO:0000256" key="1">
    <source>
        <dbReference type="ARBA" id="ARBA00004208"/>
    </source>
</evidence>
<feature type="binding site" evidence="22">
    <location>
        <position position="274"/>
    </location>
    <ligand>
        <name>Ca(2+)</name>
        <dbReference type="ChEBI" id="CHEBI:29108"/>
    </ligand>
</feature>
<feature type="transmembrane region" description="Helical" evidence="19">
    <location>
        <begin position="34"/>
        <end position="54"/>
    </location>
</feature>
<dbReference type="GO" id="GO:0019062">
    <property type="term" value="P:virion attachment to host cell"/>
    <property type="evidence" value="ECO:0007669"/>
    <property type="project" value="UniProtKB-KW"/>
</dbReference>
<feature type="glycosylation site" description="N-linked (GlcNAc...) asparagine" evidence="22">
    <location>
        <position position="265"/>
    </location>
</feature>
<evidence type="ECO:0000256" key="15">
    <source>
        <dbReference type="ARBA" id="ARBA00023180"/>
    </source>
</evidence>
<dbReference type="PDB" id="6SG8">
    <property type="method" value="X-ray"/>
    <property type="resolution" value="2.50 A"/>
    <property type="chains" value="A/B=125-582"/>
</dbReference>
<evidence type="ECO:0000256" key="7">
    <source>
        <dbReference type="ARBA" id="ARBA00022692"/>
    </source>
</evidence>
<dbReference type="KEGG" id="vg:20964317"/>
<dbReference type="GO" id="GO:0004308">
    <property type="term" value="F:exo-alpha-sialidase activity"/>
    <property type="evidence" value="ECO:0007669"/>
    <property type="project" value="InterPro"/>
</dbReference>
<evidence type="ECO:0000256" key="13">
    <source>
        <dbReference type="ARBA" id="ARBA00022989"/>
    </source>
</evidence>
<keyword evidence="16" id="KW-1160">Virus entry into host cell</keyword>
<comment type="subcellular location">
    <subcellularLocation>
        <location evidence="2">Host cell membrane</location>
        <topology evidence="2">Single-pass type II membrane protein</topology>
    </subcellularLocation>
    <subcellularLocation>
        <location evidence="1">Virion membrane</location>
        <topology evidence="1">Single-pass type II membrane protein</topology>
    </subcellularLocation>
</comment>
<feature type="binding site" evidence="22">
    <location>
        <position position="269"/>
    </location>
    <ligand>
        <name>Ca(2+)</name>
        <dbReference type="ChEBI" id="CHEBI:29108"/>
    </ligand>
</feature>
<dbReference type="OrthoDB" id="12739at10239"/>
<dbReference type="GO" id="GO:0046718">
    <property type="term" value="P:symbiont entry into host cell"/>
    <property type="evidence" value="ECO:0007669"/>
    <property type="project" value="UniProtKB-KW"/>
</dbReference>
<dbReference type="GO" id="GO:0055036">
    <property type="term" value="C:virion membrane"/>
    <property type="evidence" value="ECO:0007669"/>
    <property type="project" value="UniProtKB-SubCell"/>
</dbReference>
<organism evidence="20 21">
    <name type="scientific">Sosuga virus</name>
    <dbReference type="NCBI Taxonomy" id="1452514"/>
    <lineage>
        <taxon>Viruses</taxon>
        <taxon>Riboviria</taxon>
        <taxon>Orthornavirae</taxon>
        <taxon>Negarnaviricota</taxon>
        <taxon>Haploviricotina</taxon>
        <taxon>Monjiviricetes</taxon>
        <taxon>Mononegavirales</taxon>
        <taxon>Paramyxoviridae</taxon>
        <taxon>Rubulavirinae</taxon>
        <taxon>Pararubulavirus</taxon>
        <taxon>Pararubulavirus sosugaense</taxon>
    </lineage>
</organism>
<feature type="glycosylation site" description="N-linked (GlcNAc...) asparagine" evidence="22">
    <location>
        <position position="455"/>
    </location>
</feature>
<feature type="disulfide bond" evidence="17 22">
    <location>
        <begin position="246"/>
        <end position="259"/>
    </location>
</feature>
<feature type="glycosylation site" description="N-linked (GlcNAc...) asparagine" evidence="22">
    <location>
        <position position="403"/>
    </location>
</feature>
<dbReference type="Gene3D" id="2.120.10.10">
    <property type="match status" value="1"/>
</dbReference>
<keyword evidence="22" id="KW-0479">Metal-binding</keyword>
<evidence type="ECO:0000313" key="21">
    <source>
        <dbReference type="Proteomes" id="UP000143765"/>
    </source>
</evidence>
<evidence type="ECO:0000256" key="14">
    <source>
        <dbReference type="ARBA" id="ARBA00023136"/>
    </source>
</evidence>
<name>W5SB61_9MONO</name>
<evidence type="ECO:0000256" key="11">
    <source>
        <dbReference type="ARBA" id="ARBA00022879"/>
    </source>
</evidence>
<dbReference type="Pfam" id="PF00423">
    <property type="entry name" value="HN"/>
    <property type="match status" value="1"/>
</dbReference>
<evidence type="ECO:0000256" key="4">
    <source>
        <dbReference type="ARBA" id="ARBA00022511"/>
    </source>
</evidence>
<dbReference type="SMR" id="W5SB61"/>
<keyword evidence="5 18" id="KW-0348">Hemagglutinin</keyword>
<keyword evidence="10" id="KW-1043">Host membrane</keyword>
<evidence type="ECO:0000256" key="17">
    <source>
        <dbReference type="PIRSR" id="PIRSR001072-2"/>
    </source>
</evidence>
<keyword evidence="7 19" id="KW-0812">Transmembrane</keyword>
<evidence type="ECO:0007829" key="22">
    <source>
        <dbReference type="PDB" id="6SG8"/>
    </source>
</evidence>
<dbReference type="InterPro" id="IPR036278">
    <property type="entry name" value="Sialidase_sf"/>
</dbReference>
<dbReference type="GO" id="GO:0020002">
    <property type="term" value="C:host cell plasma membrane"/>
    <property type="evidence" value="ECO:0007669"/>
    <property type="project" value="UniProtKB-SubCell"/>
</dbReference>
<keyword evidence="14 19" id="KW-0472">Membrane</keyword>
<dbReference type="InterPro" id="IPR016285">
    <property type="entry name" value="Hemagglutn-neuramid"/>
</dbReference>
<sequence length="582" mass="64738">MHARNSSVSSISDSIDNVFGKRNTPVIKRTGKKLFRLGSLIFLIVIISLTVKIITELSLVKSECSNRDHVTEIINLQQKELSLMNNIITTLNTLLTTTTVDLPIKLTNFGKSIVDQVTMMVRQCNAVCRGPGDKPTQNIQLFNGRYAIINNSTAYPSRNSISELKVPRDFVPSPGTFHGCSRFPSYSNHYGLWCYSHTVSNDTCDGSNPSVQILSVGKLITGDNGQPEHKTLYTQQLSQTDRLYHCSVTMTTLGCYILCSKPRVNETQDYETIGIEPMIIGMLGLDGVYTDLGNPVGISDNSLYAMYPGPGGGVMYKDFLVFPLHGGVRFSEASKMLGKNITFRGFPPSDTCTEHEKSLTQEPANMLTSPYYGEVLVLDFLYVCTLLDNIPGECSIQLIPPDNMTMGSESKLYKLNNSLLLYKRSSSWWPYTEVYQLSLRVSKNSMKVRESVRLNITSTTRPGVEGCNINKVCPKVCVTGVFQAPGIIRKALSPKESNEDLLFFQAWTSDSIARQGPLISLCRADSCVLTIPLGNSDVFIGYTDSFCLSDRDNEKIYCVALLELDNMPYSEMTIRSFLYLIK</sequence>
<evidence type="ECO:0000256" key="5">
    <source>
        <dbReference type="ARBA" id="ARBA00022546"/>
    </source>
</evidence>
<proteinExistence type="evidence at protein level"/>
<evidence type="ECO:0000313" key="20">
    <source>
        <dbReference type="EMBL" id="AHH02040.1"/>
    </source>
</evidence>
<feature type="disulfide bond" evidence="17 22">
    <location>
        <begin position="194"/>
        <end position="255"/>
    </location>
</feature>
<feature type="disulfide bond" evidence="17 22">
    <location>
        <begin position="547"/>
        <end position="558"/>
    </location>
</feature>
<keyword evidence="15" id="KW-0325">Glycoprotein</keyword>
<protein>
    <submittedName>
        <fullName evidence="20">Hemagglutinin-neuraminidase</fullName>
    </submittedName>
</protein>
<keyword evidence="9" id="KW-0946">Virion</keyword>
<accession>W5SB61</accession>
<dbReference type="CDD" id="cd15469">
    <property type="entry name" value="HN"/>
    <property type="match status" value="1"/>
</dbReference>
<feature type="disulfide bond" evidence="17 22">
    <location>
        <begin position="180"/>
        <end position="204"/>
    </location>
</feature>
<evidence type="ECO:0000256" key="9">
    <source>
        <dbReference type="ARBA" id="ARBA00022844"/>
    </source>
</evidence>
<evidence type="ECO:0000256" key="3">
    <source>
        <dbReference type="ARBA" id="ARBA00007701"/>
    </source>
</evidence>
<dbReference type="GO" id="GO:0046789">
    <property type="term" value="F:host cell surface receptor binding"/>
    <property type="evidence" value="ECO:0007669"/>
    <property type="project" value="InterPro"/>
</dbReference>
<feature type="binding site" evidence="22">
    <location>
        <position position="272"/>
    </location>
    <ligand>
        <name>Ca(2+)</name>
        <dbReference type="ChEBI" id="CHEBI:29108"/>
    </ligand>
</feature>
<evidence type="ECO:0000256" key="18">
    <source>
        <dbReference type="RuleBase" id="RU004216"/>
    </source>
</evidence>
<keyword evidence="11 18" id="KW-0261">Viral envelope protein</keyword>
<dbReference type="SUPFAM" id="SSF50939">
    <property type="entry name" value="Sialidases"/>
    <property type="match status" value="1"/>
</dbReference>
<dbReference type="GeneID" id="20964317"/>
<evidence type="ECO:0000256" key="10">
    <source>
        <dbReference type="ARBA" id="ARBA00022870"/>
    </source>
</evidence>
<feature type="disulfide bond" evidence="17">
    <location>
        <begin position="467"/>
        <end position="477"/>
    </location>
</feature>
<keyword evidence="17" id="KW-1015">Disulfide bond</keyword>
<dbReference type="GO" id="GO:0046872">
    <property type="term" value="F:metal ion binding"/>
    <property type="evidence" value="ECO:0007669"/>
    <property type="project" value="UniProtKB-KW"/>
</dbReference>
<feature type="glycosylation site" description="N-linked (GlcNAc...) asparagine" evidence="22">
    <location>
        <position position="340"/>
    </location>
</feature>
<evidence type="ECO:0000256" key="16">
    <source>
        <dbReference type="ARBA" id="ARBA00023296"/>
    </source>
</evidence>
<comment type="similarity">
    <text evidence="3 18">Belongs to the paramyxoviruses hemagglutinin-neuraminidase family.</text>
</comment>
<reference evidence="20 21" key="1">
    <citation type="journal article" date="2014" name="Emerg. Infect. Dis.">
        <title>Novel paramyxovirus associated with severe acute febrile disease, South Sudan and Uganda, 2012.</title>
        <authorList>
            <person name="Albarino C.G."/>
            <person name="Foltzer M."/>
            <person name="Towner J.S."/>
            <person name="Rowe L.A."/>
            <person name="Campbell S."/>
            <person name="Jaramillo C.M."/>
            <person name="Bird B.H."/>
            <person name="Reeder D.M."/>
            <person name="Vodzak M.E."/>
            <person name="Rota P."/>
            <person name="Metcalfe M.G."/>
            <person name="Spiropoulou C.F."/>
            <person name="Knust B."/>
            <person name="Vincent J.P."/>
            <person name="Frace M.A."/>
            <person name="Nichol S.T."/>
            <person name="Rollin P.E."/>
            <person name="Stroher U."/>
        </authorList>
    </citation>
    <scope>NUCLEOTIDE SEQUENCE [LARGE SCALE GENOMIC DNA]</scope>
    <source>
        <strain evidence="20">2012</strain>
    </source>
</reference>
<keyword evidence="22" id="KW-0002">3D-structure</keyword>
<reference evidence="22" key="2">
    <citation type="journal article" date="2019" name="Proc. Natl. Acad. Sci. U.S.A.">
        <title>A structure-based rationale for sialic acid independent host-cell entry of Sosuga virus.</title>
        <authorList>
            <person name="Stelfox A.J."/>
            <person name="Bowden T.A."/>
        </authorList>
    </citation>
    <scope>X-RAY CRYSTALLOGRAPHY (2.50 ANGSTROMS) OF 125-582 IN COMPLEX WITH CA(2+)</scope>
    <scope>GLYCOSYLATION AT ASN-201; ASN-265; ASN-340; ASN-403; ASN-416 AND ASN-455</scope>
    <scope>DISULFIDE BONDS</scope>
</reference>
<dbReference type="Proteomes" id="UP000143765">
    <property type="component" value="Segment"/>
</dbReference>
<dbReference type="PIRSF" id="PIRSF001072">
    <property type="entry name" value="Hemagglut-neuramid_paramyxoV"/>
    <property type="match status" value="1"/>
</dbReference>
<keyword evidence="8" id="KW-1161">Viral attachment to host cell</keyword>
<dbReference type="PDBsum" id="6SG8"/>